<gene>
    <name evidence="1" type="ORF">ROZALSC1DRAFT_24890</name>
</gene>
<name>A0A4P9YCL3_ROZAC</name>
<accession>A0A4P9YCL3</accession>
<dbReference type="AlphaFoldDB" id="A0A4P9YCL3"/>
<dbReference type="EMBL" id="ML006238">
    <property type="protein sequence ID" value="RKP16784.1"/>
    <property type="molecule type" value="Genomic_DNA"/>
</dbReference>
<protein>
    <recommendedName>
        <fullName evidence="3">GAG-pre-integrase domain-containing protein</fullName>
    </recommendedName>
</protein>
<sequence length="169" mass="19123">MCPQANHSLVSVPKLARDGFTTIFTETKCRIPKLTLPQHQTLQQLILDSPPLLEAALNSQSLLFQTTQTKHSANIVTAMEMHCKLGHISFRHLCHHAHSAVRENPKSSYGSKWDKPNRIGDVVVHNVCGPFLDSITGARHKCAILMSNPTCTFQNFRHLYLKYYLDYRG</sequence>
<evidence type="ECO:0000313" key="2">
    <source>
        <dbReference type="Proteomes" id="UP000281549"/>
    </source>
</evidence>
<evidence type="ECO:0008006" key="3">
    <source>
        <dbReference type="Google" id="ProtNLM"/>
    </source>
</evidence>
<dbReference type="Proteomes" id="UP000281549">
    <property type="component" value="Unassembled WGS sequence"/>
</dbReference>
<organism evidence="1 2">
    <name type="scientific">Rozella allomycis (strain CSF55)</name>
    <dbReference type="NCBI Taxonomy" id="988480"/>
    <lineage>
        <taxon>Eukaryota</taxon>
        <taxon>Fungi</taxon>
        <taxon>Fungi incertae sedis</taxon>
        <taxon>Cryptomycota</taxon>
        <taxon>Cryptomycota incertae sedis</taxon>
        <taxon>Rozella</taxon>
    </lineage>
</organism>
<evidence type="ECO:0000313" key="1">
    <source>
        <dbReference type="EMBL" id="RKP16784.1"/>
    </source>
</evidence>
<reference evidence="2" key="1">
    <citation type="journal article" date="2018" name="Nat. Microbiol.">
        <title>Leveraging single-cell genomics to expand the fungal tree of life.</title>
        <authorList>
            <person name="Ahrendt S.R."/>
            <person name="Quandt C.A."/>
            <person name="Ciobanu D."/>
            <person name="Clum A."/>
            <person name="Salamov A."/>
            <person name="Andreopoulos B."/>
            <person name="Cheng J.F."/>
            <person name="Woyke T."/>
            <person name="Pelin A."/>
            <person name="Henrissat B."/>
            <person name="Reynolds N.K."/>
            <person name="Benny G.L."/>
            <person name="Smith M.E."/>
            <person name="James T.Y."/>
            <person name="Grigoriev I.V."/>
        </authorList>
    </citation>
    <scope>NUCLEOTIDE SEQUENCE [LARGE SCALE GENOMIC DNA]</scope>
    <source>
        <strain evidence="2">CSF55</strain>
    </source>
</reference>
<proteinExistence type="predicted"/>